<evidence type="ECO:0000313" key="6">
    <source>
        <dbReference type="Proteomes" id="UP000550354"/>
    </source>
</evidence>
<dbReference type="GO" id="GO:0030973">
    <property type="term" value="F:molybdate ion binding"/>
    <property type="evidence" value="ECO:0007669"/>
    <property type="project" value="TreeGrafter"/>
</dbReference>
<dbReference type="EMBL" id="JACEOG010000002">
    <property type="protein sequence ID" value="MBA4609463.1"/>
    <property type="molecule type" value="Genomic_DNA"/>
</dbReference>
<feature type="binding site" evidence="4">
    <location>
        <position position="68"/>
    </location>
    <ligand>
        <name>molybdate</name>
        <dbReference type="ChEBI" id="CHEBI:36264"/>
    </ligand>
</feature>
<dbReference type="PROSITE" id="PS51257">
    <property type="entry name" value="PROKAR_LIPOPROTEIN"/>
    <property type="match status" value="1"/>
</dbReference>
<dbReference type="SUPFAM" id="SSF53850">
    <property type="entry name" value="Periplasmic binding protein-like II"/>
    <property type="match status" value="1"/>
</dbReference>
<dbReference type="NCBIfam" id="TIGR01256">
    <property type="entry name" value="modA"/>
    <property type="match status" value="1"/>
</dbReference>
<dbReference type="PIRSF" id="PIRSF004846">
    <property type="entry name" value="ModA"/>
    <property type="match status" value="1"/>
</dbReference>
<feature type="binding site" evidence="4">
    <location>
        <position position="40"/>
    </location>
    <ligand>
        <name>molybdate</name>
        <dbReference type="ChEBI" id="CHEBI:36264"/>
    </ligand>
</feature>
<dbReference type="GO" id="GO:0046872">
    <property type="term" value="F:metal ion binding"/>
    <property type="evidence" value="ECO:0007669"/>
    <property type="project" value="UniProtKB-KW"/>
</dbReference>
<dbReference type="PANTHER" id="PTHR30632:SF0">
    <property type="entry name" value="SULFATE-BINDING PROTEIN"/>
    <property type="match status" value="1"/>
</dbReference>
<dbReference type="RefSeq" id="WP_181756333.1">
    <property type="nucleotide sequence ID" value="NZ_JACEOG010000002.1"/>
</dbReference>
<keyword evidence="4" id="KW-0500">Molybdenum</keyword>
<comment type="similarity">
    <text evidence="1">Belongs to the bacterial solute-binding protein ModA family.</text>
</comment>
<dbReference type="AlphaFoldDB" id="A0A838XR55"/>
<keyword evidence="3" id="KW-0732">Signal</keyword>
<dbReference type="PANTHER" id="PTHR30632">
    <property type="entry name" value="MOLYBDATE-BINDING PERIPLASMIC PROTEIN"/>
    <property type="match status" value="1"/>
</dbReference>
<evidence type="ECO:0000256" key="2">
    <source>
        <dbReference type="ARBA" id="ARBA00022723"/>
    </source>
</evidence>
<keyword evidence="2 4" id="KW-0479">Metal-binding</keyword>
<evidence type="ECO:0000313" key="5">
    <source>
        <dbReference type="EMBL" id="MBA4609463.1"/>
    </source>
</evidence>
<feature type="binding site" evidence="4">
    <location>
        <position position="189"/>
    </location>
    <ligand>
        <name>molybdate</name>
        <dbReference type="ChEBI" id="CHEBI:36264"/>
    </ligand>
</feature>
<evidence type="ECO:0000256" key="3">
    <source>
        <dbReference type="ARBA" id="ARBA00022729"/>
    </source>
</evidence>
<sequence length="250" mass="25102">MRRGGAATLALVALLTAAGCSSDDGEGGGQRTLTVFAAASLTSTFTELAERFEAEHDGVEVRLSFGGSSDLAAQIAEGAPADVFASADEQTMARVTGASDTALAPEVFATNTLQIVTPADDAVRVDALADLADPGVKVVLCAPQVPCGAATRTLLAKSALDVDPVSEEQSVTDVLGKVTSGEADAGIVYRTDVIGAGDAVRGVDAAGAGEVVNRYPVVALEADESADAFVRFVTSEAGREVLAAAGFGAP</sequence>
<dbReference type="GO" id="GO:0015689">
    <property type="term" value="P:molybdate ion transport"/>
    <property type="evidence" value="ECO:0007669"/>
    <property type="project" value="InterPro"/>
</dbReference>
<comment type="caution">
    <text evidence="5">The sequence shown here is derived from an EMBL/GenBank/DDBJ whole genome shotgun (WGS) entry which is preliminary data.</text>
</comment>
<dbReference type="Gene3D" id="3.40.190.10">
    <property type="entry name" value="Periplasmic binding protein-like II"/>
    <property type="match status" value="2"/>
</dbReference>
<dbReference type="InterPro" id="IPR005950">
    <property type="entry name" value="ModA"/>
</dbReference>
<dbReference type="Proteomes" id="UP000550354">
    <property type="component" value="Unassembled WGS sequence"/>
</dbReference>
<dbReference type="InterPro" id="IPR050682">
    <property type="entry name" value="ModA/WtpA"/>
</dbReference>
<organism evidence="5 6">
    <name type="scientific">Aeromicrobium phoceense</name>
    <dbReference type="NCBI Taxonomy" id="2754045"/>
    <lineage>
        <taxon>Bacteria</taxon>
        <taxon>Bacillati</taxon>
        <taxon>Actinomycetota</taxon>
        <taxon>Actinomycetes</taxon>
        <taxon>Propionibacteriales</taxon>
        <taxon>Nocardioidaceae</taxon>
        <taxon>Aeromicrobium</taxon>
    </lineage>
</organism>
<gene>
    <name evidence="5" type="primary">modA</name>
    <name evidence="5" type="ORF">H1W00_13335</name>
</gene>
<proteinExistence type="inferred from homology"/>
<evidence type="ECO:0000256" key="4">
    <source>
        <dbReference type="PIRSR" id="PIRSR004846-1"/>
    </source>
</evidence>
<reference evidence="5 6" key="1">
    <citation type="submission" date="2020-07" db="EMBL/GenBank/DDBJ databases">
        <title>Draft genome and description of Aeromicrobium phoceense strain Marseille-Q0843 isolated from healthy skin swab.</title>
        <authorList>
            <person name="Boxberger M."/>
            <person name="La Scola B."/>
        </authorList>
    </citation>
    <scope>NUCLEOTIDE SEQUENCE [LARGE SCALE GENOMIC DNA]</scope>
    <source>
        <strain evidence="5 6">Marseille-Q0843</strain>
    </source>
</reference>
<evidence type="ECO:0000256" key="1">
    <source>
        <dbReference type="ARBA" id="ARBA00009175"/>
    </source>
</evidence>
<feature type="binding site" evidence="4">
    <location>
        <position position="171"/>
    </location>
    <ligand>
        <name>molybdate</name>
        <dbReference type="ChEBI" id="CHEBI:36264"/>
    </ligand>
</feature>
<accession>A0A838XR55</accession>
<protein>
    <submittedName>
        <fullName evidence="5">Molybdate ABC transporter substrate-binding protein</fullName>
    </submittedName>
</protein>
<name>A0A838XR55_9ACTN</name>
<dbReference type="Pfam" id="PF13531">
    <property type="entry name" value="SBP_bac_11"/>
    <property type="match status" value="1"/>
</dbReference>
<keyword evidence="6" id="KW-1185">Reference proteome</keyword>